<feature type="signal peptide" evidence="1">
    <location>
        <begin position="1"/>
        <end position="22"/>
    </location>
</feature>
<evidence type="ECO:0000313" key="2">
    <source>
        <dbReference type="EMBL" id="MDM4018103.1"/>
    </source>
</evidence>
<gene>
    <name evidence="2" type="ORF">QTN89_21825</name>
</gene>
<evidence type="ECO:0000256" key="1">
    <source>
        <dbReference type="SAM" id="SignalP"/>
    </source>
</evidence>
<keyword evidence="3" id="KW-1185">Reference proteome</keyword>
<name>A0ABT7PNL7_9BACT</name>
<dbReference type="Proteomes" id="UP001239462">
    <property type="component" value="Unassembled WGS sequence"/>
</dbReference>
<sequence>MFKRLRSFAGFAVVWCSSACWADVVTEWNFEDTLLPDVGVGSVSLVGGTTAMFDNGPFGGNNRAWYTTNYAPQETESGQRGVQFLIDTTGYSEIQVHWISRASGDQSNWYQIETTVDGGVNWLAFEEKEYGSFDTFEFIGADLSHVSGSSDNPGFGVRFTAIFSPMEFVSNGIAFGPNQAYEPADSVSELSAYSPLGHYGFDQLVVSGTAVPEPGACAALWLTSSVLVAQRHRRRAV</sequence>
<feature type="chain" id="PRO_5047177731" description="PEP-CTERM sorting domain-containing protein" evidence="1">
    <location>
        <begin position="23"/>
        <end position="237"/>
    </location>
</feature>
<organism evidence="2 3">
    <name type="scientific">Roseiconus lacunae</name>
    <dbReference type="NCBI Taxonomy" id="2605694"/>
    <lineage>
        <taxon>Bacteria</taxon>
        <taxon>Pseudomonadati</taxon>
        <taxon>Planctomycetota</taxon>
        <taxon>Planctomycetia</taxon>
        <taxon>Pirellulales</taxon>
        <taxon>Pirellulaceae</taxon>
        <taxon>Roseiconus</taxon>
    </lineage>
</organism>
<reference evidence="2 3" key="1">
    <citation type="submission" date="2023-06" db="EMBL/GenBank/DDBJ databases">
        <title>Roseiconus lacunae JC819 isolated from Gulf of Mannar region, Tamil Nadu.</title>
        <authorList>
            <person name="Pk S."/>
            <person name="Ch S."/>
            <person name="Ch V.R."/>
        </authorList>
    </citation>
    <scope>NUCLEOTIDE SEQUENCE [LARGE SCALE GENOMIC DNA]</scope>
    <source>
        <strain evidence="2 3">JC819</strain>
    </source>
</reference>
<accession>A0ABT7PNL7</accession>
<evidence type="ECO:0000313" key="3">
    <source>
        <dbReference type="Proteomes" id="UP001239462"/>
    </source>
</evidence>
<evidence type="ECO:0008006" key="4">
    <source>
        <dbReference type="Google" id="ProtNLM"/>
    </source>
</evidence>
<dbReference type="EMBL" id="JASZZN010000018">
    <property type="protein sequence ID" value="MDM4018103.1"/>
    <property type="molecule type" value="Genomic_DNA"/>
</dbReference>
<dbReference type="RefSeq" id="WP_289165745.1">
    <property type="nucleotide sequence ID" value="NZ_JASZZN010000018.1"/>
</dbReference>
<protein>
    <recommendedName>
        <fullName evidence="4">PEP-CTERM sorting domain-containing protein</fullName>
    </recommendedName>
</protein>
<keyword evidence="1" id="KW-0732">Signal</keyword>
<comment type="caution">
    <text evidence="2">The sequence shown here is derived from an EMBL/GenBank/DDBJ whole genome shotgun (WGS) entry which is preliminary data.</text>
</comment>
<proteinExistence type="predicted"/>